<dbReference type="PANTHER" id="PTHR43736:SF4">
    <property type="entry name" value="SLR1690 PROTEIN"/>
    <property type="match status" value="1"/>
</dbReference>
<dbReference type="Pfam" id="PF21906">
    <property type="entry name" value="WHD_NrtR"/>
    <property type="match status" value="1"/>
</dbReference>
<organism evidence="2 3">
    <name type="scientific">Spirosoma pollinicola</name>
    <dbReference type="NCBI Taxonomy" id="2057025"/>
    <lineage>
        <taxon>Bacteria</taxon>
        <taxon>Pseudomonadati</taxon>
        <taxon>Bacteroidota</taxon>
        <taxon>Cytophagia</taxon>
        <taxon>Cytophagales</taxon>
        <taxon>Cytophagaceae</taxon>
        <taxon>Spirosoma</taxon>
    </lineage>
</organism>
<dbReference type="RefSeq" id="WP_100985822.1">
    <property type="nucleotide sequence ID" value="NZ_CP025096.1"/>
</dbReference>
<evidence type="ECO:0000313" key="3">
    <source>
        <dbReference type="Proteomes" id="UP000232883"/>
    </source>
</evidence>
<proteinExistence type="predicted"/>
<dbReference type="Gene3D" id="1.10.10.10">
    <property type="entry name" value="Winged helix-like DNA-binding domain superfamily/Winged helix DNA-binding domain"/>
    <property type="match status" value="1"/>
</dbReference>
<dbReference type="InterPro" id="IPR054105">
    <property type="entry name" value="WHD_NrtR"/>
</dbReference>
<dbReference type="InterPro" id="IPR036390">
    <property type="entry name" value="WH_DNA-bd_sf"/>
</dbReference>
<dbReference type="PANTHER" id="PTHR43736">
    <property type="entry name" value="ADP-RIBOSE PYROPHOSPHATASE"/>
    <property type="match status" value="1"/>
</dbReference>
<dbReference type="PROSITE" id="PS51462">
    <property type="entry name" value="NUDIX"/>
    <property type="match status" value="1"/>
</dbReference>
<accession>A0A2K8YRZ5</accession>
<evidence type="ECO:0000259" key="1">
    <source>
        <dbReference type="PROSITE" id="PS51462"/>
    </source>
</evidence>
<name>A0A2K8YRZ5_9BACT</name>
<dbReference type="InterPro" id="IPR015797">
    <property type="entry name" value="NUDIX_hydrolase-like_dom_sf"/>
</dbReference>
<sequence>MSVQLIADYDLPEGHGYHPGLALDTVIFGFHQNQLKILLLTYYQSDLFALPGGFIREGEDLNQAARRVLFERTGLTDIYLDQFYTFGDQMRHDTTPIRAIMTSKGIPITEQHWALKRFVTVGYYALVDFTKAVPNTDGLADSCAWYDFDAMPPLMLDHQTIVAKALETLRANLDHKLIGLNLLPETFTMADLQQLYETILSRPLNRSSFQRTMLNSGMLTRIEKKFSGGAHKAPYLYRFALTTEGSNETEDSGAEEAQ</sequence>
<dbReference type="CDD" id="cd18873">
    <property type="entry name" value="NUDIX_NadM_like"/>
    <property type="match status" value="1"/>
</dbReference>
<dbReference type="OrthoDB" id="9786141at2"/>
<evidence type="ECO:0000313" key="2">
    <source>
        <dbReference type="EMBL" id="AUD00396.1"/>
    </source>
</evidence>
<dbReference type="AlphaFoldDB" id="A0A2K8YRZ5"/>
<dbReference type="SUPFAM" id="SSF46785">
    <property type="entry name" value="Winged helix' DNA-binding domain"/>
    <property type="match status" value="1"/>
</dbReference>
<dbReference type="InterPro" id="IPR000086">
    <property type="entry name" value="NUDIX_hydrolase_dom"/>
</dbReference>
<protein>
    <submittedName>
        <fullName evidence="2">NUDIX hydrolase</fullName>
    </submittedName>
</protein>
<feature type="domain" description="Nudix hydrolase" evidence="1">
    <location>
        <begin position="20"/>
        <end position="168"/>
    </location>
</feature>
<keyword evidence="3" id="KW-1185">Reference proteome</keyword>
<dbReference type="GO" id="GO:0016787">
    <property type="term" value="F:hydrolase activity"/>
    <property type="evidence" value="ECO:0007669"/>
    <property type="project" value="UniProtKB-KW"/>
</dbReference>
<dbReference type="InterPro" id="IPR036388">
    <property type="entry name" value="WH-like_DNA-bd_sf"/>
</dbReference>
<keyword evidence="2" id="KW-0378">Hydrolase</keyword>
<gene>
    <name evidence="2" type="ORF">CWM47_00315</name>
</gene>
<dbReference type="EMBL" id="CP025096">
    <property type="protein sequence ID" value="AUD00396.1"/>
    <property type="molecule type" value="Genomic_DNA"/>
</dbReference>
<dbReference type="KEGG" id="spir:CWM47_00315"/>
<dbReference type="Gene3D" id="3.90.79.10">
    <property type="entry name" value="Nucleoside Triphosphate Pyrophosphohydrolase"/>
    <property type="match status" value="1"/>
</dbReference>
<dbReference type="Pfam" id="PF00293">
    <property type="entry name" value="NUDIX"/>
    <property type="match status" value="1"/>
</dbReference>
<dbReference type="Proteomes" id="UP000232883">
    <property type="component" value="Chromosome"/>
</dbReference>
<reference evidence="2 3" key="1">
    <citation type="submission" date="2017-11" db="EMBL/GenBank/DDBJ databases">
        <title>Taxonomic description and genome sequences of Spirosoma HA7 sp. nov., isolated from pollen microhabitat of Corylus avellana.</title>
        <authorList>
            <person name="Ambika Manirajan B."/>
            <person name="Suarez C."/>
            <person name="Ratering S."/>
            <person name="Geissler-Plaum R."/>
            <person name="Cardinale M."/>
            <person name="Sylvia S."/>
        </authorList>
    </citation>
    <scope>NUCLEOTIDE SEQUENCE [LARGE SCALE GENOMIC DNA]</scope>
    <source>
        <strain evidence="2 3">HA7</strain>
    </source>
</reference>
<dbReference type="SUPFAM" id="SSF55811">
    <property type="entry name" value="Nudix"/>
    <property type="match status" value="1"/>
</dbReference>